<dbReference type="STRING" id="74649.A0A2P6S4C3"/>
<organism evidence="2 3">
    <name type="scientific">Rosa chinensis</name>
    <name type="common">China rose</name>
    <dbReference type="NCBI Taxonomy" id="74649"/>
    <lineage>
        <taxon>Eukaryota</taxon>
        <taxon>Viridiplantae</taxon>
        <taxon>Streptophyta</taxon>
        <taxon>Embryophyta</taxon>
        <taxon>Tracheophyta</taxon>
        <taxon>Spermatophyta</taxon>
        <taxon>Magnoliopsida</taxon>
        <taxon>eudicotyledons</taxon>
        <taxon>Gunneridae</taxon>
        <taxon>Pentapetalae</taxon>
        <taxon>rosids</taxon>
        <taxon>fabids</taxon>
        <taxon>Rosales</taxon>
        <taxon>Rosaceae</taxon>
        <taxon>Rosoideae</taxon>
        <taxon>Rosoideae incertae sedis</taxon>
        <taxon>Rosa</taxon>
    </lineage>
</organism>
<comment type="caution">
    <text evidence="2">The sequence shown here is derived from an EMBL/GenBank/DDBJ whole genome shotgun (WGS) entry which is preliminary data.</text>
</comment>
<dbReference type="Proteomes" id="UP000238479">
    <property type="component" value="Chromosome 2"/>
</dbReference>
<feature type="domain" description="At1g61320/AtMIF1 LRR" evidence="1">
    <location>
        <begin position="67"/>
        <end position="169"/>
    </location>
</feature>
<name>A0A2P6S4C3_ROSCH</name>
<evidence type="ECO:0000259" key="1">
    <source>
        <dbReference type="Pfam" id="PF23622"/>
    </source>
</evidence>
<dbReference type="Pfam" id="PF23622">
    <property type="entry name" value="LRR_At1g61320_AtMIF1"/>
    <property type="match status" value="1"/>
</dbReference>
<dbReference type="InterPro" id="IPR053772">
    <property type="entry name" value="At1g61320/At1g61330-like"/>
</dbReference>
<dbReference type="InterPro" id="IPR055357">
    <property type="entry name" value="LRR_At1g61320_AtMIF1"/>
</dbReference>
<dbReference type="PANTHER" id="PTHR34145:SF28">
    <property type="entry name" value="F-BOX DOMAIN-CONTAINING PROTEIN"/>
    <property type="match status" value="1"/>
</dbReference>
<proteinExistence type="predicted"/>
<reference evidence="2 3" key="1">
    <citation type="journal article" date="2018" name="Nat. Genet.">
        <title>The Rosa genome provides new insights in the design of modern roses.</title>
        <authorList>
            <person name="Bendahmane M."/>
        </authorList>
    </citation>
    <scope>NUCLEOTIDE SEQUENCE [LARGE SCALE GENOMIC DNA]</scope>
    <source>
        <strain evidence="3">cv. Old Blush</strain>
    </source>
</reference>
<dbReference type="Gramene" id="PRQ53534">
    <property type="protein sequence ID" value="PRQ53534"/>
    <property type="gene ID" value="RchiOBHm_Chr2g0167561"/>
</dbReference>
<dbReference type="AlphaFoldDB" id="A0A2P6S4C3"/>
<sequence>MVSRQWRHLWKHLTLTCPYLVFDIPNIFRGKYNQLVVENEGKNSFPILVRRFSRQCYIKRVNEFLELYSGKKVDSFKVAFFLDGECTEDIDKWVRFAITKGVEVLNLQLFRGIFESDDNLHVFPHWILSELNSSTLKQLSLHRCLLKPPTDFNLFCHLTTLCLSNVVVDSVFFWHIYSLLVCSLKASP</sequence>
<protein>
    <recommendedName>
        <fullName evidence="1">At1g61320/AtMIF1 LRR domain-containing protein</fullName>
    </recommendedName>
</protein>
<keyword evidence="3" id="KW-1185">Reference proteome</keyword>
<evidence type="ECO:0000313" key="3">
    <source>
        <dbReference type="Proteomes" id="UP000238479"/>
    </source>
</evidence>
<dbReference type="EMBL" id="PDCK01000040">
    <property type="protein sequence ID" value="PRQ53534.1"/>
    <property type="molecule type" value="Genomic_DNA"/>
</dbReference>
<dbReference type="PANTHER" id="PTHR34145">
    <property type="entry name" value="OS02G0105600 PROTEIN"/>
    <property type="match status" value="1"/>
</dbReference>
<accession>A0A2P6S4C3</accession>
<gene>
    <name evidence="2" type="ORF">RchiOBHm_Chr2g0167561</name>
</gene>
<evidence type="ECO:0000313" key="2">
    <source>
        <dbReference type="EMBL" id="PRQ53534.1"/>
    </source>
</evidence>